<keyword evidence="8 12" id="KW-0812">Transmembrane</keyword>
<keyword evidence="7 12" id="KW-0997">Cell inner membrane</keyword>
<comment type="caution">
    <text evidence="13">The sequence shown here is derived from an EMBL/GenBank/DDBJ whole genome shotgun (WGS) entry which is preliminary data.</text>
</comment>
<reference evidence="14" key="1">
    <citation type="journal article" date="2019" name="Int. J. Syst. Evol. Microbiol.">
        <title>The Global Catalogue of Microorganisms (GCM) 10K type strain sequencing project: providing services to taxonomists for standard genome sequencing and annotation.</title>
        <authorList>
            <consortium name="The Broad Institute Genomics Platform"/>
            <consortium name="The Broad Institute Genome Sequencing Center for Infectious Disease"/>
            <person name="Wu L."/>
            <person name="Ma J."/>
        </authorList>
    </citation>
    <scope>NUCLEOTIDE SEQUENCE [LARGE SCALE GENOMIC DNA]</scope>
    <source>
        <strain evidence="14">JCM 17551</strain>
    </source>
</reference>
<evidence type="ECO:0000313" key="13">
    <source>
        <dbReference type="EMBL" id="GAA3914717.1"/>
    </source>
</evidence>
<evidence type="ECO:0000256" key="7">
    <source>
        <dbReference type="ARBA" id="ARBA00022519"/>
    </source>
</evidence>
<dbReference type="NCBIfam" id="TIGR03141">
    <property type="entry name" value="cytochro_ccmD"/>
    <property type="match status" value="1"/>
</dbReference>
<evidence type="ECO:0000256" key="9">
    <source>
        <dbReference type="ARBA" id="ARBA00022748"/>
    </source>
</evidence>
<comment type="subcellular location">
    <subcellularLocation>
        <location evidence="2 12">Cell inner membrane</location>
        <topology evidence="2 12">Single-pass membrane protein</topology>
    </subcellularLocation>
</comment>
<accession>A0ABP7M498</accession>
<evidence type="ECO:0000256" key="8">
    <source>
        <dbReference type="ARBA" id="ARBA00022692"/>
    </source>
</evidence>
<dbReference type="Pfam" id="PF04995">
    <property type="entry name" value="CcmD"/>
    <property type="match status" value="1"/>
</dbReference>
<evidence type="ECO:0000313" key="14">
    <source>
        <dbReference type="Proteomes" id="UP001501565"/>
    </source>
</evidence>
<evidence type="ECO:0000256" key="6">
    <source>
        <dbReference type="ARBA" id="ARBA00022475"/>
    </source>
</evidence>
<comment type="function">
    <text evidence="1 12">Required for the export of heme to the periplasm for the biogenesis of c-type cytochromes.</text>
</comment>
<feature type="transmembrane region" description="Helical" evidence="12">
    <location>
        <begin position="18"/>
        <end position="38"/>
    </location>
</feature>
<organism evidence="13 14">
    <name type="scientific">Litoribacillus peritrichatus</name>
    <dbReference type="NCBI Taxonomy" id="718191"/>
    <lineage>
        <taxon>Bacteria</taxon>
        <taxon>Pseudomonadati</taxon>
        <taxon>Pseudomonadota</taxon>
        <taxon>Gammaproteobacteria</taxon>
        <taxon>Oceanospirillales</taxon>
        <taxon>Oceanospirillaceae</taxon>
        <taxon>Litoribacillus</taxon>
    </lineage>
</organism>
<keyword evidence="9 12" id="KW-0201">Cytochrome c-type biogenesis</keyword>
<dbReference type="InterPro" id="IPR007078">
    <property type="entry name" value="Haem_export_protD_CcmD"/>
</dbReference>
<evidence type="ECO:0000256" key="10">
    <source>
        <dbReference type="ARBA" id="ARBA00022989"/>
    </source>
</evidence>
<dbReference type="RefSeq" id="WP_344795444.1">
    <property type="nucleotide sequence ID" value="NZ_BAABBN010000004.1"/>
</dbReference>
<evidence type="ECO:0000256" key="3">
    <source>
        <dbReference type="ARBA" id="ARBA00008741"/>
    </source>
</evidence>
<evidence type="ECO:0000256" key="4">
    <source>
        <dbReference type="ARBA" id="ARBA00016461"/>
    </source>
</evidence>
<gene>
    <name evidence="13" type="ORF">GCM10022277_06500</name>
</gene>
<evidence type="ECO:0000256" key="5">
    <source>
        <dbReference type="ARBA" id="ARBA00022448"/>
    </source>
</evidence>
<keyword evidence="10 12" id="KW-1133">Transmembrane helix</keyword>
<keyword evidence="14" id="KW-1185">Reference proteome</keyword>
<keyword evidence="11 12" id="KW-0472">Membrane</keyword>
<dbReference type="Proteomes" id="UP001501565">
    <property type="component" value="Unassembled WGS sequence"/>
</dbReference>
<comment type="similarity">
    <text evidence="3 12">Belongs to the CcmD/CycX/HelD family.</text>
</comment>
<dbReference type="EMBL" id="BAABBN010000004">
    <property type="protein sequence ID" value="GAA3914717.1"/>
    <property type="molecule type" value="Genomic_DNA"/>
</dbReference>
<sequence>MGEFESFQAFIEMGGHGLYVWLAYAVGALVIGLNIWWVGRIRKLAEQRVKKYVRRQELEG</sequence>
<proteinExistence type="inferred from homology"/>
<name>A0ABP7M498_9GAMM</name>
<evidence type="ECO:0000256" key="11">
    <source>
        <dbReference type="ARBA" id="ARBA00023136"/>
    </source>
</evidence>
<evidence type="ECO:0000256" key="1">
    <source>
        <dbReference type="ARBA" id="ARBA00002442"/>
    </source>
</evidence>
<protein>
    <recommendedName>
        <fullName evidence="4 12">Heme exporter protein D</fullName>
    </recommendedName>
</protein>
<evidence type="ECO:0000256" key="2">
    <source>
        <dbReference type="ARBA" id="ARBA00004377"/>
    </source>
</evidence>
<evidence type="ECO:0000256" key="12">
    <source>
        <dbReference type="RuleBase" id="RU363101"/>
    </source>
</evidence>
<keyword evidence="6 12" id="KW-1003">Cell membrane</keyword>
<keyword evidence="5 12" id="KW-0813">Transport</keyword>